<gene>
    <name evidence="4" type="primary">puhA</name>
    <name evidence="4" type="ordered locus">RC1_2109</name>
</gene>
<name>B6ITW2_RHOCS</name>
<reference evidence="4 5" key="1">
    <citation type="journal article" date="2010" name="BMC Genomics">
        <title>Metabolic flexibility revealed in the genome of the cyst-forming alpha-1 proteobacterium Rhodospirillum centenum.</title>
        <authorList>
            <person name="Lu Y.K."/>
            <person name="Marden J."/>
            <person name="Han M."/>
            <person name="Swingley W.D."/>
            <person name="Mastrian S.D."/>
            <person name="Chowdhury S.R."/>
            <person name="Hao J."/>
            <person name="Helmy T."/>
            <person name="Kim S."/>
            <person name="Kurdoglu A.A."/>
            <person name="Matthies H.J."/>
            <person name="Rollo D."/>
            <person name="Stothard P."/>
            <person name="Blankenship R.E."/>
            <person name="Bauer C.E."/>
            <person name="Touchman J.W."/>
        </authorList>
    </citation>
    <scope>NUCLEOTIDE SEQUENCE [LARGE SCALE GENOMIC DNA]</scope>
    <source>
        <strain evidence="5">ATCC 51521 / SW</strain>
    </source>
</reference>
<evidence type="ECO:0000259" key="2">
    <source>
        <dbReference type="Pfam" id="PF03967"/>
    </source>
</evidence>
<keyword evidence="1" id="KW-1133">Transmembrane helix</keyword>
<evidence type="ECO:0000259" key="3">
    <source>
        <dbReference type="Pfam" id="PF05239"/>
    </source>
</evidence>
<keyword evidence="1" id="KW-0472">Membrane</keyword>
<keyword evidence="1" id="KW-0812">Transmembrane</keyword>
<dbReference type="Pfam" id="PF03967">
    <property type="entry name" value="PRCH"/>
    <property type="match status" value="1"/>
</dbReference>
<dbReference type="KEGG" id="rce:RC1_2109"/>
<dbReference type="OrthoDB" id="8557487at2"/>
<feature type="domain" description="PRC-barrel" evidence="3">
    <location>
        <begin position="148"/>
        <end position="204"/>
    </location>
</feature>
<dbReference type="AlphaFoldDB" id="B6ITW2"/>
<dbReference type="SUPFAM" id="SSF81490">
    <property type="entry name" value="Photosystem II reaction centre subunit H, transmembrane region"/>
    <property type="match status" value="1"/>
</dbReference>
<dbReference type="Gene3D" id="4.10.540.10">
    <property type="entry name" value="Photosynthetic reaction centre, H subunit, N-terminal domain"/>
    <property type="match status" value="1"/>
</dbReference>
<dbReference type="Pfam" id="PF05239">
    <property type="entry name" value="PRC"/>
    <property type="match status" value="1"/>
</dbReference>
<feature type="transmembrane region" description="Helical" evidence="1">
    <location>
        <begin position="12"/>
        <end position="31"/>
    </location>
</feature>
<proteinExistence type="predicted"/>
<dbReference type="EMBL" id="CP000613">
    <property type="protein sequence ID" value="ACI99498.1"/>
    <property type="molecule type" value="Genomic_DNA"/>
</dbReference>
<feature type="domain" description="Photosynthetic reaction centre H subunit N-terminal" evidence="2">
    <location>
        <begin position="5"/>
        <end position="137"/>
    </location>
</feature>
<organism evidence="4 5">
    <name type="scientific">Rhodospirillum centenum (strain ATCC 51521 / SW)</name>
    <dbReference type="NCBI Taxonomy" id="414684"/>
    <lineage>
        <taxon>Bacteria</taxon>
        <taxon>Pseudomonadati</taxon>
        <taxon>Pseudomonadota</taxon>
        <taxon>Alphaproteobacteria</taxon>
        <taxon>Rhodospirillales</taxon>
        <taxon>Rhodospirillaceae</taxon>
        <taxon>Rhodospirillum</taxon>
    </lineage>
</organism>
<protein>
    <submittedName>
        <fullName evidence="4">H subunit of photosynthetic reaction center complex</fullName>
    </submittedName>
</protein>
<dbReference type="GO" id="GO:0030077">
    <property type="term" value="C:plasma membrane light-harvesting complex"/>
    <property type="evidence" value="ECO:0007669"/>
    <property type="project" value="InterPro"/>
</dbReference>
<accession>B6ITW2</accession>
<dbReference type="InterPro" id="IPR027275">
    <property type="entry name" value="PRC-brl_dom"/>
</dbReference>
<dbReference type="RefSeq" id="WP_012567283.1">
    <property type="nucleotide sequence ID" value="NC_011420.2"/>
</dbReference>
<dbReference type="STRING" id="414684.RC1_2109"/>
<dbReference type="eggNOG" id="COG3861">
    <property type="taxonomic scope" value="Bacteria"/>
</dbReference>
<sequence>MPTGALTEYMDVAQVALYAFWIFFAGLVYYLHRENKREGYPLVAEDRTNGRVVVQGFPAVPPPKTFTLRNMTTYQAPPGNVDERPIAAKPTAPWPGAPLAPTGNPLVDGVGPAAYAMREDAPDLTVLDKPRIVPIRVAPDHHVDPRDPNPVGMRVLGADNQVAGVVRELWIDRTEPGVRYLEVEVPVAEGTRTVLMPMTMLKINGARREVRTGAILASQFADIPGLKNPNQVTKLEEDMITGYFAGGYLYATPARQEPLI</sequence>
<dbReference type="NCBIfam" id="TIGR01150">
    <property type="entry name" value="puhA"/>
    <property type="match status" value="1"/>
</dbReference>
<evidence type="ECO:0000256" key="1">
    <source>
        <dbReference type="SAM" id="Phobius"/>
    </source>
</evidence>
<keyword evidence="5" id="KW-1185">Reference proteome</keyword>
<evidence type="ECO:0000313" key="4">
    <source>
        <dbReference type="EMBL" id="ACI99498.1"/>
    </source>
</evidence>
<dbReference type="InterPro" id="IPR015810">
    <property type="entry name" value="Photo_RC_H_N"/>
</dbReference>
<dbReference type="Proteomes" id="UP000001591">
    <property type="component" value="Chromosome"/>
</dbReference>
<dbReference type="InterPro" id="IPR011033">
    <property type="entry name" value="PRC_barrel-like_sf"/>
</dbReference>
<dbReference type="HOGENOM" id="CLU_1064810_0_0_5"/>
<dbReference type="InterPro" id="IPR005652">
    <property type="entry name" value="Photo_RC_H"/>
</dbReference>
<dbReference type="GO" id="GO:0019684">
    <property type="term" value="P:photosynthesis, light reaction"/>
    <property type="evidence" value="ECO:0007669"/>
    <property type="project" value="InterPro"/>
</dbReference>
<dbReference type="Gene3D" id="3.90.50.10">
    <property type="entry name" value="Photosynthetic Reaction Center, subunit H, domain 2"/>
    <property type="match status" value="1"/>
</dbReference>
<dbReference type="InterPro" id="IPR014747">
    <property type="entry name" value="Bac_photo_RC_H_C"/>
</dbReference>
<dbReference type="SUPFAM" id="SSF50346">
    <property type="entry name" value="PRC-barrel domain"/>
    <property type="match status" value="1"/>
</dbReference>
<dbReference type="InterPro" id="IPR037097">
    <property type="entry name" value="Photo_RC_H_N_sf"/>
</dbReference>
<evidence type="ECO:0000313" key="5">
    <source>
        <dbReference type="Proteomes" id="UP000001591"/>
    </source>
</evidence>